<dbReference type="Pfam" id="PF12833">
    <property type="entry name" value="HTH_18"/>
    <property type="match status" value="1"/>
</dbReference>
<dbReference type="PROSITE" id="PS01124">
    <property type="entry name" value="HTH_ARAC_FAMILY_2"/>
    <property type="match status" value="1"/>
</dbReference>
<evidence type="ECO:0000259" key="4">
    <source>
        <dbReference type="PROSITE" id="PS01124"/>
    </source>
</evidence>
<dbReference type="InterPro" id="IPR018060">
    <property type="entry name" value="HTH_AraC"/>
</dbReference>
<reference evidence="5 6" key="1">
    <citation type="journal article" date="2007" name="Int. J. Syst. Evol. Microbiol.">
        <title>Paenibacillus ginsengarvi sp. nov., isolated from soil from ginseng cultivation.</title>
        <authorList>
            <person name="Yoon M.H."/>
            <person name="Ten L.N."/>
            <person name="Im W.T."/>
        </authorList>
    </citation>
    <scope>NUCLEOTIDE SEQUENCE [LARGE SCALE GENOMIC DNA]</scope>
    <source>
        <strain evidence="5 6">KCTC 13059</strain>
    </source>
</reference>
<dbReference type="AlphaFoldDB" id="A0A3B0CN99"/>
<dbReference type="Proteomes" id="UP000282311">
    <property type="component" value="Unassembled WGS sequence"/>
</dbReference>
<keyword evidence="2" id="KW-0238">DNA-binding</keyword>
<organism evidence="5 6">
    <name type="scientific">Paenibacillus ginsengarvi</name>
    <dbReference type="NCBI Taxonomy" id="400777"/>
    <lineage>
        <taxon>Bacteria</taxon>
        <taxon>Bacillati</taxon>
        <taxon>Bacillota</taxon>
        <taxon>Bacilli</taxon>
        <taxon>Bacillales</taxon>
        <taxon>Paenibacillaceae</taxon>
        <taxon>Paenibacillus</taxon>
    </lineage>
</organism>
<dbReference type="InterPro" id="IPR014710">
    <property type="entry name" value="RmlC-like_jellyroll"/>
</dbReference>
<keyword evidence="3" id="KW-0804">Transcription</keyword>
<dbReference type="PRINTS" id="PR00032">
    <property type="entry name" value="HTHARAC"/>
</dbReference>
<comment type="caution">
    <text evidence="5">The sequence shown here is derived from an EMBL/GenBank/DDBJ whole genome shotgun (WGS) entry which is preliminary data.</text>
</comment>
<dbReference type="SUPFAM" id="SSF51215">
    <property type="entry name" value="Regulatory protein AraC"/>
    <property type="match status" value="1"/>
</dbReference>
<evidence type="ECO:0000313" key="6">
    <source>
        <dbReference type="Proteomes" id="UP000282311"/>
    </source>
</evidence>
<dbReference type="GO" id="GO:0003700">
    <property type="term" value="F:DNA-binding transcription factor activity"/>
    <property type="evidence" value="ECO:0007669"/>
    <property type="project" value="InterPro"/>
</dbReference>
<proteinExistence type="predicted"/>
<dbReference type="InterPro" id="IPR037923">
    <property type="entry name" value="HTH-like"/>
</dbReference>
<protein>
    <submittedName>
        <fullName evidence="5">AraC family transcriptional regulator</fullName>
    </submittedName>
</protein>
<evidence type="ECO:0000256" key="1">
    <source>
        <dbReference type="ARBA" id="ARBA00023015"/>
    </source>
</evidence>
<accession>A0A3B0CN99</accession>
<dbReference type="InterPro" id="IPR009057">
    <property type="entry name" value="Homeodomain-like_sf"/>
</dbReference>
<dbReference type="SUPFAM" id="SSF46689">
    <property type="entry name" value="Homeodomain-like"/>
    <property type="match status" value="1"/>
</dbReference>
<dbReference type="InterPro" id="IPR020449">
    <property type="entry name" value="Tscrpt_reg_AraC-type_HTH"/>
</dbReference>
<dbReference type="PANTHER" id="PTHR43280">
    <property type="entry name" value="ARAC-FAMILY TRANSCRIPTIONAL REGULATOR"/>
    <property type="match status" value="1"/>
</dbReference>
<evidence type="ECO:0000313" key="5">
    <source>
        <dbReference type="EMBL" id="RKN86642.1"/>
    </source>
</evidence>
<dbReference type="GO" id="GO:0043565">
    <property type="term" value="F:sequence-specific DNA binding"/>
    <property type="evidence" value="ECO:0007669"/>
    <property type="project" value="InterPro"/>
</dbReference>
<feature type="domain" description="HTH araC/xylS-type" evidence="4">
    <location>
        <begin position="192"/>
        <end position="290"/>
    </location>
</feature>
<gene>
    <name evidence="5" type="ORF">D7M11_01380</name>
</gene>
<dbReference type="Gene3D" id="2.60.120.10">
    <property type="entry name" value="Jelly Rolls"/>
    <property type="match status" value="1"/>
</dbReference>
<dbReference type="SMART" id="SM00342">
    <property type="entry name" value="HTH_ARAC"/>
    <property type="match status" value="1"/>
</dbReference>
<keyword evidence="6" id="KW-1185">Reference proteome</keyword>
<dbReference type="RefSeq" id="WP_120745348.1">
    <property type="nucleotide sequence ID" value="NZ_RBAH01000001.1"/>
</dbReference>
<dbReference type="InterPro" id="IPR003313">
    <property type="entry name" value="AraC-bd"/>
</dbReference>
<dbReference type="OrthoDB" id="9813413at2"/>
<evidence type="ECO:0000256" key="3">
    <source>
        <dbReference type="ARBA" id="ARBA00023163"/>
    </source>
</evidence>
<dbReference type="EMBL" id="RBAH01000001">
    <property type="protein sequence ID" value="RKN86642.1"/>
    <property type="molecule type" value="Genomic_DNA"/>
</dbReference>
<name>A0A3B0CN99_9BACL</name>
<sequence length="307" mass="35080">MTEVKPRKRLRLQTEIEVADLYTFYYFELPTHYMSGMEQYDFWVLSYIDKGEMLVNLENDERMLKQGELTLFRPGTLHRVSSSDRSAPNVMIVSFECHSPGLNGLANKTLVLTDSEKRLLSFILQEAYRSFELKTQDREIVRSPNPPFGGEQMIKNVLELLLLALARRSTPQSETEAPASIVKPVKDGGTVSDIIEFMKTRLSGQVTAEEIGKTFGIGKAQLYAAFKTKTGYGIMEYFKLLKMEEAKRLIREDKRTITEIAASLDFNNVQYFSKQFKRLTGMKPTEYAKTVHARFGRGNLDLPLTSI</sequence>
<dbReference type="Gene3D" id="1.10.10.60">
    <property type="entry name" value="Homeodomain-like"/>
    <property type="match status" value="1"/>
</dbReference>
<dbReference type="PANTHER" id="PTHR43280:SF31">
    <property type="entry name" value="TRANSCRIPTIONAL REGULATORY PROTEIN"/>
    <property type="match status" value="1"/>
</dbReference>
<evidence type="ECO:0000256" key="2">
    <source>
        <dbReference type="ARBA" id="ARBA00023125"/>
    </source>
</evidence>
<dbReference type="Pfam" id="PF02311">
    <property type="entry name" value="AraC_binding"/>
    <property type="match status" value="1"/>
</dbReference>
<keyword evidence="1" id="KW-0805">Transcription regulation</keyword>